<evidence type="ECO:0000313" key="1">
    <source>
        <dbReference type="EMBL" id="GIY34952.1"/>
    </source>
</evidence>
<proteinExistence type="predicted"/>
<dbReference type="EMBL" id="BPLR01009835">
    <property type="protein sequence ID" value="GIY34952.1"/>
    <property type="molecule type" value="Genomic_DNA"/>
</dbReference>
<comment type="caution">
    <text evidence="1">The sequence shown here is derived from an EMBL/GenBank/DDBJ whole genome shotgun (WGS) entry which is preliminary data.</text>
</comment>
<sequence length="89" mass="10188">MSEYHKASDDPRPPFFDSISGYNWTRDHINSGRGRGGFGVMGISEKCLSWTRAQKYVTGNDCMPLRWVYCKEDIAVQNSHSSCSEIYMK</sequence>
<dbReference type="AlphaFoldDB" id="A0AAV4SR67"/>
<dbReference type="Proteomes" id="UP001054945">
    <property type="component" value="Unassembled WGS sequence"/>
</dbReference>
<keyword evidence="2" id="KW-1185">Reference proteome</keyword>
<accession>A0AAV4SR67</accession>
<gene>
    <name evidence="1" type="ORF">CEXT_86971</name>
</gene>
<evidence type="ECO:0000313" key="2">
    <source>
        <dbReference type="Proteomes" id="UP001054945"/>
    </source>
</evidence>
<reference evidence="1 2" key="1">
    <citation type="submission" date="2021-06" db="EMBL/GenBank/DDBJ databases">
        <title>Caerostris extrusa draft genome.</title>
        <authorList>
            <person name="Kono N."/>
            <person name="Arakawa K."/>
        </authorList>
    </citation>
    <scope>NUCLEOTIDE SEQUENCE [LARGE SCALE GENOMIC DNA]</scope>
</reference>
<name>A0AAV4SR67_CAEEX</name>
<organism evidence="1 2">
    <name type="scientific">Caerostris extrusa</name>
    <name type="common">Bark spider</name>
    <name type="synonym">Caerostris bankana</name>
    <dbReference type="NCBI Taxonomy" id="172846"/>
    <lineage>
        <taxon>Eukaryota</taxon>
        <taxon>Metazoa</taxon>
        <taxon>Ecdysozoa</taxon>
        <taxon>Arthropoda</taxon>
        <taxon>Chelicerata</taxon>
        <taxon>Arachnida</taxon>
        <taxon>Araneae</taxon>
        <taxon>Araneomorphae</taxon>
        <taxon>Entelegynae</taxon>
        <taxon>Araneoidea</taxon>
        <taxon>Araneidae</taxon>
        <taxon>Caerostris</taxon>
    </lineage>
</organism>
<protein>
    <submittedName>
        <fullName evidence="1">Uncharacterized protein</fullName>
    </submittedName>
</protein>